<organism evidence="1 2">
    <name type="scientific">Neisseria mucosa (strain ATCC 25996 / DSM 4631 / NCTC 10774 / M26)</name>
    <dbReference type="NCBI Taxonomy" id="546266"/>
    <lineage>
        <taxon>Bacteria</taxon>
        <taxon>Pseudomonadati</taxon>
        <taxon>Pseudomonadota</taxon>
        <taxon>Betaproteobacteria</taxon>
        <taxon>Neisseriales</taxon>
        <taxon>Neisseriaceae</taxon>
        <taxon>Neisseria</taxon>
    </lineage>
</organism>
<sequence>MVYLLNEYCFSKMPIIIEQTSALNSILRLRRFELVFIGKFERCKVRLLQYLANIGWSDKTNYEKFCLKGKKESLLWKVQ</sequence>
<comment type="caution">
    <text evidence="1">The sequence shown here is derived from an EMBL/GenBank/DDBJ whole genome shotgun (WGS) entry which is preliminary data.</text>
</comment>
<evidence type="ECO:0000313" key="2">
    <source>
        <dbReference type="Proteomes" id="UP000003344"/>
    </source>
</evidence>
<dbReference type="AlphaFoldDB" id="D2ZWH7"/>
<accession>D2ZWH7</accession>
<protein>
    <submittedName>
        <fullName evidence="1">Uncharacterized protein</fullName>
    </submittedName>
</protein>
<evidence type="ECO:0000313" key="1">
    <source>
        <dbReference type="EMBL" id="EFC88590.1"/>
    </source>
</evidence>
<name>D2ZWH7_NEIM2</name>
<gene>
    <name evidence="1" type="ORF">NEIMUCOT_04973</name>
</gene>
<reference evidence="1 2" key="1">
    <citation type="submission" date="2009-10" db="EMBL/GenBank/DDBJ databases">
        <authorList>
            <person name="Weinstock G."/>
            <person name="Sodergren E."/>
            <person name="Clifton S."/>
            <person name="Fulton L."/>
            <person name="Fulton B."/>
            <person name="Courtney L."/>
            <person name="Fronick C."/>
            <person name="Harrison M."/>
            <person name="Strong C."/>
            <person name="Farmer C."/>
            <person name="Delahaunty K."/>
            <person name="Markovic C."/>
            <person name="Hall O."/>
            <person name="Minx P."/>
            <person name="Tomlinson C."/>
            <person name="Mitreva M."/>
            <person name="Nelson J."/>
            <person name="Hou S."/>
            <person name="Wollam A."/>
            <person name="Pepin K.H."/>
            <person name="Johnson M."/>
            <person name="Bhonagiri V."/>
            <person name="Nash W.E."/>
            <person name="Warren W."/>
            <person name="Chinwalla A."/>
            <person name="Mardis E.R."/>
            <person name="Wilson R.K."/>
        </authorList>
    </citation>
    <scope>NUCLEOTIDE SEQUENCE [LARGE SCALE GENOMIC DNA]</scope>
    <source>
        <strain evidence="2">ATCC 25996 / DSM 4631 / NCTC 10774 / M26</strain>
    </source>
</reference>
<proteinExistence type="predicted"/>
<dbReference type="EMBL" id="ACDX02000007">
    <property type="protein sequence ID" value="EFC88590.1"/>
    <property type="molecule type" value="Genomic_DNA"/>
</dbReference>
<dbReference type="Proteomes" id="UP000003344">
    <property type="component" value="Unassembled WGS sequence"/>
</dbReference>